<evidence type="ECO:0000256" key="2">
    <source>
        <dbReference type="ARBA" id="ARBA00006763"/>
    </source>
</evidence>
<reference evidence="4 5" key="1">
    <citation type="submission" date="2020-10" db="EMBL/GenBank/DDBJ databases">
        <title>Wide distribution of Phycisphaera-like planctomycetes from WD2101 soil group in peatlands and genome analysis of the first cultivated representative.</title>
        <authorList>
            <person name="Dedysh S.N."/>
            <person name="Beletsky A.V."/>
            <person name="Ivanova A."/>
            <person name="Kulichevskaya I.S."/>
            <person name="Suzina N.E."/>
            <person name="Philippov D.A."/>
            <person name="Rakitin A.L."/>
            <person name="Mardanov A.V."/>
            <person name="Ravin N.V."/>
        </authorList>
    </citation>
    <scope>NUCLEOTIDE SEQUENCE [LARGE SCALE GENOMIC DNA]</scope>
    <source>
        <strain evidence="4 5">M1803</strain>
    </source>
</reference>
<dbReference type="SUPFAM" id="SSF102405">
    <property type="entry name" value="MCP/YpsA-like"/>
    <property type="match status" value="1"/>
</dbReference>
<protein>
    <recommendedName>
        <fullName evidence="3">Cytokinin riboside 5'-monophosphate phosphoribohydrolase</fullName>
        <ecNumber evidence="3">3.2.2.n1</ecNumber>
    </recommendedName>
</protein>
<dbReference type="Gene3D" id="3.40.50.450">
    <property type="match status" value="1"/>
</dbReference>
<dbReference type="RefSeq" id="WP_206294228.1">
    <property type="nucleotide sequence ID" value="NZ_CP063458.1"/>
</dbReference>
<dbReference type="EC" id="3.2.2.n1" evidence="3"/>
<dbReference type="EMBL" id="CP063458">
    <property type="protein sequence ID" value="QOV91103.1"/>
    <property type="molecule type" value="Genomic_DNA"/>
</dbReference>
<dbReference type="Proteomes" id="UP000593765">
    <property type="component" value="Chromosome"/>
</dbReference>
<evidence type="ECO:0000256" key="3">
    <source>
        <dbReference type="RuleBase" id="RU363015"/>
    </source>
</evidence>
<gene>
    <name evidence="4" type="ORF">IPV69_07030</name>
</gene>
<dbReference type="InterPro" id="IPR005269">
    <property type="entry name" value="LOG"/>
</dbReference>
<dbReference type="KEGG" id="hbs:IPV69_07030"/>
<name>A0A7M2X0A5_9BACT</name>
<sequence>MPSITVYLSSSKDVDAVYHDAATALGKSIAAAGWTLVYGGNPIGLMGKLSDGARAGGGKVVGITPQLMADEGIADKACDELIVTTTMRERKHLLETRGDAFIAMPGGMGTFEELFEILVGRILGYHVKPIILLNIAGYYDPLLAMIEHGIVQRFIKPRAKEAYFVATTVDGAIRHLHDCFSGRLRREHPEGEPSARE</sequence>
<dbReference type="GO" id="GO:0008714">
    <property type="term" value="F:AMP nucleosidase activity"/>
    <property type="evidence" value="ECO:0007669"/>
    <property type="project" value="UniProtKB-EC"/>
</dbReference>
<comment type="catalytic activity">
    <reaction evidence="1">
        <text>AMP + H2O = D-ribose 5-phosphate + adenine</text>
        <dbReference type="Rhea" id="RHEA:20129"/>
        <dbReference type="ChEBI" id="CHEBI:15377"/>
        <dbReference type="ChEBI" id="CHEBI:16708"/>
        <dbReference type="ChEBI" id="CHEBI:78346"/>
        <dbReference type="ChEBI" id="CHEBI:456215"/>
        <dbReference type="EC" id="3.2.2.4"/>
    </reaction>
</comment>
<dbReference type="PANTHER" id="PTHR31223:SF70">
    <property type="entry name" value="LOG FAMILY PROTEIN YJL055W"/>
    <property type="match status" value="1"/>
</dbReference>
<proteinExistence type="inferred from homology"/>
<dbReference type="AlphaFoldDB" id="A0A7M2X0A5"/>
<dbReference type="GO" id="GO:0009691">
    <property type="term" value="P:cytokinin biosynthetic process"/>
    <property type="evidence" value="ECO:0007669"/>
    <property type="project" value="UniProtKB-UniRule"/>
</dbReference>
<dbReference type="Pfam" id="PF03641">
    <property type="entry name" value="Lysine_decarbox"/>
    <property type="match status" value="1"/>
</dbReference>
<keyword evidence="5" id="KW-1185">Reference proteome</keyword>
<organism evidence="4 5">
    <name type="scientific">Humisphaera borealis</name>
    <dbReference type="NCBI Taxonomy" id="2807512"/>
    <lineage>
        <taxon>Bacteria</taxon>
        <taxon>Pseudomonadati</taxon>
        <taxon>Planctomycetota</taxon>
        <taxon>Phycisphaerae</taxon>
        <taxon>Tepidisphaerales</taxon>
        <taxon>Tepidisphaeraceae</taxon>
        <taxon>Humisphaera</taxon>
    </lineage>
</organism>
<dbReference type="NCBIfam" id="TIGR00730">
    <property type="entry name" value="Rossman fold protein, TIGR00730 family"/>
    <property type="match status" value="1"/>
</dbReference>
<evidence type="ECO:0000256" key="1">
    <source>
        <dbReference type="ARBA" id="ARBA00000274"/>
    </source>
</evidence>
<dbReference type="GO" id="GO:0005829">
    <property type="term" value="C:cytosol"/>
    <property type="evidence" value="ECO:0007669"/>
    <property type="project" value="TreeGrafter"/>
</dbReference>
<accession>A0A7M2X0A5</accession>
<dbReference type="InterPro" id="IPR031100">
    <property type="entry name" value="LOG_fam"/>
</dbReference>
<evidence type="ECO:0000313" key="5">
    <source>
        <dbReference type="Proteomes" id="UP000593765"/>
    </source>
</evidence>
<evidence type="ECO:0000313" key="4">
    <source>
        <dbReference type="EMBL" id="QOV91103.1"/>
    </source>
</evidence>
<keyword evidence="3" id="KW-0203">Cytokinin biosynthesis</keyword>
<keyword evidence="3" id="KW-0378">Hydrolase</keyword>
<dbReference type="PANTHER" id="PTHR31223">
    <property type="entry name" value="LOG FAMILY PROTEIN YJL055W"/>
    <property type="match status" value="1"/>
</dbReference>
<comment type="similarity">
    <text evidence="2 3">Belongs to the LOG family.</text>
</comment>